<evidence type="ECO:0000313" key="2">
    <source>
        <dbReference type="EMBL" id="PXF45899.1"/>
    </source>
</evidence>
<accession>A0A2V3IUY5</accession>
<feature type="region of interest" description="Disordered" evidence="1">
    <location>
        <begin position="1"/>
        <end position="32"/>
    </location>
</feature>
<reference evidence="2 3" key="1">
    <citation type="journal article" date="2018" name="Mol. Biol. Evol.">
        <title>Analysis of the draft genome of the red seaweed Gracilariopsis chorda provides insights into genome size evolution in Rhodophyta.</title>
        <authorList>
            <person name="Lee J."/>
            <person name="Yang E.C."/>
            <person name="Graf L."/>
            <person name="Yang J.H."/>
            <person name="Qiu H."/>
            <person name="Zel Zion U."/>
            <person name="Chan C.X."/>
            <person name="Stephens T.G."/>
            <person name="Weber A.P.M."/>
            <person name="Boo G.H."/>
            <person name="Boo S.M."/>
            <person name="Kim K.M."/>
            <person name="Shin Y."/>
            <person name="Jung M."/>
            <person name="Lee S.J."/>
            <person name="Yim H.S."/>
            <person name="Lee J.H."/>
            <person name="Bhattacharya D."/>
            <person name="Yoon H.S."/>
        </authorList>
    </citation>
    <scope>NUCLEOTIDE SEQUENCE [LARGE SCALE GENOMIC DNA]</scope>
    <source>
        <strain evidence="2 3">SKKU-2015</strain>
        <tissue evidence="2">Whole body</tissue>
    </source>
</reference>
<protein>
    <submittedName>
        <fullName evidence="2">Uncharacterized protein</fullName>
    </submittedName>
</protein>
<feature type="compositionally biased region" description="Polar residues" evidence="1">
    <location>
        <begin position="1"/>
        <end position="11"/>
    </location>
</feature>
<evidence type="ECO:0000256" key="1">
    <source>
        <dbReference type="SAM" id="MobiDB-lite"/>
    </source>
</evidence>
<evidence type="ECO:0000313" key="3">
    <source>
        <dbReference type="Proteomes" id="UP000247409"/>
    </source>
</evidence>
<dbReference type="AlphaFoldDB" id="A0A2V3IUY5"/>
<sequence length="328" mass="36982">MLFSNVSQQCAATRRRQQHHSKKDQSDKRRRSHVGAFGGAHTAGADVISALWHNIPLVPFQNHCIQLSIVFTNAIRAELNDMRFLLYLLRDTTRSSSTPRSLKNLDGDFELWFCRFSHFVQLLFVCVQEELFQGVQQLLDRRDVMTSRCVASTEVDGGMSYVQAWKSTCQALHSSISRAVHQLCTAENRVLLLTARRRIRSNGNRMHLLASATECISAVHRVLVPLLHSLDTACESVLSLNVGQSACDRILGRFVKRLVHCGGRELPALGWSACITLTRWIESKKTRGEVVSKLARLAKVSVLGRCLADQSHHTVIRVYRQIWAKRAG</sequence>
<feature type="compositionally biased region" description="Basic residues" evidence="1">
    <location>
        <begin position="13"/>
        <end position="32"/>
    </location>
</feature>
<dbReference type="Proteomes" id="UP000247409">
    <property type="component" value="Unassembled WGS sequence"/>
</dbReference>
<name>A0A2V3IUY5_9FLOR</name>
<keyword evidence="3" id="KW-1185">Reference proteome</keyword>
<gene>
    <name evidence="2" type="ORF">BWQ96_04334</name>
</gene>
<organism evidence="2 3">
    <name type="scientific">Gracilariopsis chorda</name>
    <dbReference type="NCBI Taxonomy" id="448386"/>
    <lineage>
        <taxon>Eukaryota</taxon>
        <taxon>Rhodophyta</taxon>
        <taxon>Florideophyceae</taxon>
        <taxon>Rhodymeniophycidae</taxon>
        <taxon>Gracilariales</taxon>
        <taxon>Gracilariaceae</taxon>
        <taxon>Gracilariopsis</taxon>
    </lineage>
</organism>
<dbReference type="EMBL" id="NBIV01000050">
    <property type="protein sequence ID" value="PXF45899.1"/>
    <property type="molecule type" value="Genomic_DNA"/>
</dbReference>
<proteinExistence type="predicted"/>
<comment type="caution">
    <text evidence="2">The sequence shown here is derived from an EMBL/GenBank/DDBJ whole genome shotgun (WGS) entry which is preliminary data.</text>
</comment>